<dbReference type="Proteomes" id="UP000273982">
    <property type="component" value="Chromosome"/>
</dbReference>
<feature type="signal peptide" evidence="1">
    <location>
        <begin position="1"/>
        <end position="24"/>
    </location>
</feature>
<evidence type="ECO:0000256" key="1">
    <source>
        <dbReference type="SAM" id="SignalP"/>
    </source>
</evidence>
<organism evidence="2 4">
    <name type="scientific">Methylocystis rosea</name>
    <dbReference type="NCBI Taxonomy" id="173366"/>
    <lineage>
        <taxon>Bacteria</taxon>
        <taxon>Pseudomonadati</taxon>
        <taxon>Pseudomonadota</taxon>
        <taxon>Alphaproteobacteria</taxon>
        <taxon>Hyphomicrobiales</taxon>
        <taxon>Methylocystaceae</taxon>
        <taxon>Methylocystis</taxon>
    </lineage>
</organism>
<dbReference type="EMBL" id="CP034086">
    <property type="protein sequence ID" value="AZG76962.1"/>
    <property type="molecule type" value="Genomic_DNA"/>
</dbReference>
<dbReference type="AlphaFoldDB" id="A0A3G8M6Z5"/>
<dbReference type="RefSeq" id="WP_029650357.1">
    <property type="nucleotide sequence ID" value="NZ_CP034086.1"/>
</dbReference>
<sequence length="112" mass="12808">MRRNKVLSAGLACLVLFAAGDALAKSRYRVASGDACCGRGPIDIQRRSWLDPGTQVPVGSTNRYMVQQTYLNHDPIERNQRSWYMQETLPQRPPYNASMIVPYDEGFPFWWP</sequence>
<reference evidence="2 4" key="1">
    <citation type="submission" date="2018-11" db="EMBL/GenBank/DDBJ databases">
        <title>Genome squencing of methanotrophic bacteria isolated from alkaline groundwater in Korea.</title>
        <authorList>
            <person name="Nguyen L.N."/>
        </authorList>
    </citation>
    <scope>NUCLEOTIDE SEQUENCE [LARGE SCALE GENOMIC DNA]</scope>
    <source>
        <strain evidence="2 4">GW6</strain>
    </source>
</reference>
<evidence type="ECO:0000313" key="3">
    <source>
        <dbReference type="EMBL" id="QGM95107.1"/>
    </source>
</evidence>
<proteinExistence type="predicted"/>
<evidence type="ECO:0000313" key="4">
    <source>
        <dbReference type="Proteomes" id="UP000273982"/>
    </source>
</evidence>
<evidence type="ECO:0000313" key="2">
    <source>
        <dbReference type="EMBL" id="AZG76962.1"/>
    </source>
</evidence>
<keyword evidence="1" id="KW-0732">Signal</keyword>
<feature type="chain" id="PRO_5044594212" evidence="1">
    <location>
        <begin position="25"/>
        <end position="112"/>
    </location>
</feature>
<dbReference type="EMBL" id="CP044328">
    <property type="protein sequence ID" value="QGM95107.1"/>
    <property type="molecule type" value="Genomic_DNA"/>
</dbReference>
<accession>A0A3G8M6Z5</accession>
<name>A0A3G8M6Z5_9HYPH</name>
<evidence type="ECO:0000313" key="5">
    <source>
        <dbReference type="Proteomes" id="UP000424673"/>
    </source>
</evidence>
<dbReference type="Proteomes" id="UP000424673">
    <property type="component" value="Chromosome"/>
</dbReference>
<dbReference type="KEGG" id="mros:EHO51_09580"/>
<protein>
    <submittedName>
        <fullName evidence="2">Uncharacterized protein</fullName>
    </submittedName>
</protein>
<gene>
    <name evidence="2" type="ORF">EHO51_09580</name>
    <name evidence="3" type="ORF">F7D13_14330</name>
</gene>
<reference evidence="3 5" key="3">
    <citation type="journal article" date="2021" name="AMB Express">
        <title>Isolation and characterisation of Methylocystis spp. for poly-3-hydroxybutyrate production using waste methane feedstocks.</title>
        <authorList>
            <person name="Rumah B.L."/>
            <person name="Stead C.E."/>
            <person name="Claxton Stevens B.H."/>
            <person name="Minton N.P."/>
            <person name="Grosse-Honebrink A."/>
            <person name="Zhang Y."/>
        </authorList>
    </citation>
    <scope>NUCLEOTIDE SEQUENCE [LARGE SCALE GENOMIC DNA]</scope>
    <source>
        <strain evidence="3 5">BRCS1</strain>
    </source>
</reference>
<keyword evidence="5" id="KW-1185">Reference proteome</keyword>
<reference evidence="5" key="2">
    <citation type="submission" date="2019-09" db="EMBL/GenBank/DDBJ databases">
        <title>Isolation and complete genome sequencing of Methylocystis species.</title>
        <authorList>
            <person name="Rumah B.L."/>
            <person name="Stead C.E."/>
            <person name="Stevens B.C."/>
            <person name="Minton N.P."/>
            <person name="Grosse-Honebrink A."/>
            <person name="Zhang Y."/>
        </authorList>
    </citation>
    <scope>NUCLEOTIDE SEQUENCE [LARGE SCALE GENOMIC DNA]</scope>
    <source>
        <strain evidence="5">BRCS1</strain>
    </source>
</reference>